<organism evidence="1 2">
    <name type="scientific">Ectopseudomonas oleovorans (strain CECT 5344)</name>
    <name type="common">Pseudomonas pseudoalcaligenes</name>
    <dbReference type="NCBI Taxonomy" id="1182590"/>
    <lineage>
        <taxon>Bacteria</taxon>
        <taxon>Pseudomonadati</taxon>
        <taxon>Pseudomonadota</taxon>
        <taxon>Gammaproteobacteria</taxon>
        <taxon>Pseudomonadales</taxon>
        <taxon>Pseudomonadaceae</taxon>
        <taxon>Ectopseudomonas</taxon>
    </lineage>
</organism>
<dbReference type="eggNOG" id="ENOG5032WZX">
    <property type="taxonomic scope" value="Bacteria"/>
</dbReference>
<reference evidence="1 2" key="1">
    <citation type="submission" date="2013-11" db="EMBL/GenBank/DDBJ databases">
        <title>Complete genome sequence of the cyanide-degrading bacterium Pseudomonas pseudoalcaligenes CECT 5344.</title>
        <authorList>
            <person name="Wibberg D."/>
            <person name="Puehler A."/>
            <person name="Schlueter A."/>
        </authorList>
    </citation>
    <scope>NUCLEOTIDE SEQUENCE [LARGE SCALE GENOMIC DNA]</scope>
    <source>
        <strain evidence="2">CECT 5344</strain>
    </source>
</reference>
<gene>
    <name evidence="1" type="ORF">BN5_4393</name>
</gene>
<dbReference type="AlphaFoldDB" id="W6R2J5"/>
<evidence type="ECO:0008006" key="3">
    <source>
        <dbReference type="Google" id="ProtNLM"/>
    </source>
</evidence>
<accession>W6R2J5</accession>
<dbReference type="KEGG" id="ppse:BN5_4393"/>
<evidence type="ECO:0000313" key="2">
    <source>
        <dbReference type="Proteomes" id="UP000032841"/>
    </source>
</evidence>
<dbReference type="HOGENOM" id="CLU_096736_0_0_6"/>
<dbReference type="EMBL" id="HG916826">
    <property type="protein sequence ID" value="CDM42927.1"/>
    <property type="molecule type" value="Genomic_DNA"/>
</dbReference>
<proteinExistence type="predicted"/>
<dbReference type="Proteomes" id="UP000032841">
    <property type="component" value="Chromosome"/>
</dbReference>
<name>W6R2J5_ECTO5</name>
<evidence type="ECO:0000313" key="1">
    <source>
        <dbReference type="EMBL" id="CDM42927.1"/>
    </source>
</evidence>
<sequence>MKKFLYATLAFSSLAAGNELPAGIIESIPADYSVWVYESGELDGDTLTDYLVVLHRPEETTLAKEQEAPPRPLLLFTQTVDGAYALRARNDQVVFKINEGGQCDPFDADAQGLAIKHRYFTVENGVACGQHWTDYMTFRYDPALKDWVFHKRIFENWVLNESQDPDADALVRNVHKVMSGKREAPIRFETYRP</sequence>
<dbReference type="RefSeq" id="WP_003464878.1">
    <property type="nucleotide sequence ID" value="NZ_HG916826.1"/>
</dbReference>
<protein>
    <recommendedName>
        <fullName evidence="3">Lipoprotein</fullName>
    </recommendedName>
</protein>
<dbReference type="OrthoDB" id="7561807at2"/>